<keyword evidence="1" id="KW-0812">Transmembrane</keyword>
<dbReference type="EMBL" id="VYUY01000005">
    <property type="protein sequence ID" value="KAA9135512.1"/>
    <property type="molecule type" value="Genomic_DNA"/>
</dbReference>
<gene>
    <name evidence="2" type="ORF">F6B40_03080</name>
</gene>
<dbReference type="RefSeq" id="WP_150892051.1">
    <property type="nucleotide sequence ID" value="NZ_VYUY01000005.1"/>
</dbReference>
<evidence type="ECO:0008006" key="4">
    <source>
        <dbReference type="Google" id="ProtNLM"/>
    </source>
</evidence>
<evidence type="ECO:0000313" key="3">
    <source>
        <dbReference type="Proteomes" id="UP000326838"/>
    </source>
</evidence>
<name>A0A5N0TKI6_9MICO</name>
<feature type="transmembrane region" description="Helical" evidence="1">
    <location>
        <begin position="202"/>
        <end position="225"/>
    </location>
</feature>
<feature type="transmembrane region" description="Helical" evidence="1">
    <location>
        <begin position="176"/>
        <end position="196"/>
    </location>
</feature>
<dbReference type="AlphaFoldDB" id="A0A5N0TKI6"/>
<sequence length="254" mass="26462">MHPEAIAELILTGCDKTEQLVRATVAGAPAVIDAALDAVRVGWPVSVPLPGFAKDGIRKLLMAAVDEAAERIYEAIEMFRLLARSVGRPSLLRATAEILRTAVEQGGTSLGDAMQPSALAARDDEAWDSPAADSYDTAFSEQVRCVDRIPENGRALATTLDSMADSLESFFAELQYAYLGLVVGVAGLGIAIATAAPTLGVGAIIGIVVTVVGILISLGSVVMAFTNSSSRNAGLARTLSASPDLEWTTSAFAR</sequence>
<comment type="caution">
    <text evidence="2">The sequence shown here is derived from an EMBL/GenBank/DDBJ whole genome shotgun (WGS) entry which is preliminary data.</text>
</comment>
<evidence type="ECO:0000313" key="2">
    <source>
        <dbReference type="EMBL" id="KAA9135512.1"/>
    </source>
</evidence>
<proteinExistence type="predicted"/>
<protein>
    <recommendedName>
        <fullName evidence="4">ESX-1 secretion-associated protein EspA/EspE-like domain-containing protein</fullName>
    </recommendedName>
</protein>
<keyword evidence="3" id="KW-1185">Reference proteome</keyword>
<keyword evidence="1" id="KW-0472">Membrane</keyword>
<evidence type="ECO:0000256" key="1">
    <source>
        <dbReference type="SAM" id="Phobius"/>
    </source>
</evidence>
<organism evidence="2 3">
    <name type="scientific">Microbacterium caowuchunii</name>
    <dbReference type="NCBI Taxonomy" id="2614638"/>
    <lineage>
        <taxon>Bacteria</taxon>
        <taxon>Bacillati</taxon>
        <taxon>Actinomycetota</taxon>
        <taxon>Actinomycetes</taxon>
        <taxon>Micrococcales</taxon>
        <taxon>Microbacteriaceae</taxon>
        <taxon>Microbacterium</taxon>
    </lineage>
</organism>
<keyword evidence="1" id="KW-1133">Transmembrane helix</keyword>
<accession>A0A5N0TKI6</accession>
<dbReference type="Proteomes" id="UP000326838">
    <property type="component" value="Unassembled WGS sequence"/>
</dbReference>
<reference evidence="3" key="1">
    <citation type="submission" date="2019-09" db="EMBL/GenBank/DDBJ databases">
        <title>Mumia zhuanghuii sp. nov. isolated from the intestinal contents of plateau pika (Ochotona curzoniae) in the Qinghai-Tibet plateau of China.</title>
        <authorList>
            <person name="Tian Z."/>
        </authorList>
    </citation>
    <scope>NUCLEOTIDE SEQUENCE [LARGE SCALE GENOMIC DNA]</scope>
    <source>
        <strain evidence="3">L-033</strain>
    </source>
</reference>